<dbReference type="PANTHER" id="PTHR33376:SF4">
    <property type="entry name" value="SIALIC ACID-BINDING PERIPLASMIC PROTEIN SIAP"/>
    <property type="match status" value="1"/>
</dbReference>
<organism evidence="6 7">
    <name type="scientific">Mesorhizobium marinum</name>
    <dbReference type="NCBI Taxonomy" id="3228790"/>
    <lineage>
        <taxon>Bacteria</taxon>
        <taxon>Pseudomonadati</taxon>
        <taxon>Pseudomonadota</taxon>
        <taxon>Alphaproteobacteria</taxon>
        <taxon>Hyphomicrobiales</taxon>
        <taxon>Phyllobacteriaceae</taxon>
        <taxon>Mesorhizobium</taxon>
    </lineage>
</organism>
<sequence>MLRTLSITAGLVALGLSAPASAQTTFQIGHSLSPNSHYQVGAQTFADLVAERTNGRYRIEIAPGGSLGSEREMVEGVQLGTVDMVLTSMGTVGAFVPETLVLDLPFLFNDAAHARAVIDGEIGAGLLEAVEAKGFRPLAWAENGVPGFVTRDRAIAKAEDLSGLKMRVQANELHTATFEAMGSQGVPLGFGEIYTAMQTGAIDGTYMVVPIVVTSNFWQVQSHMTMAPLFYQAAMFIMAPSAWDQLDEADRAIFVEAAREAGVATRNAVEKAEAEGLATLREHGMTIATEYDRESFDRALAPVYERFADRIDPALVEKIRQQGN</sequence>
<comment type="subcellular location">
    <subcellularLocation>
        <location evidence="1">Cell envelope</location>
    </subcellularLocation>
</comment>
<comment type="caution">
    <text evidence="6">The sequence shown here is derived from an EMBL/GenBank/DDBJ whole genome shotgun (WGS) entry which is preliminary data.</text>
</comment>
<evidence type="ECO:0000256" key="5">
    <source>
        <dbReference type="SAM" id="SignalP"/>
    </source>
</evidence>
<accession>A0ABV3QX67</accession>
<name>A0ABV3QX67_9HYPH</name>
<gene>
    <name evidence="6" type="primary">dctP</name>
    <name evidence="6" type="ORF">ABUE31_06705</name>
</gene>
<feature type="signal peptide" evidence="5">
    <location>
        <begin position="1"/>
        <end position="22"/>
    </location>
</feature>
<dbReference type="Gene3D" id="3.40.190.170">
    <property type="entry name" value="Bacterial extracellular solute-binding protein, family 7"/>
    <property type="match status" value="1"/>
</dbReference>
<dbReference type="EMBL" id="JBFOCI010000002">
    <property type="protein sequence ID" value="MEW9805665.1"/>
    <property type="molecule type" value="Genomic_DNA"/>
</dbReference>
<evidence type="ECO:0000313" key="7">
    <source>
        <dbReference type="Proteomes" id="UP001556196"/>
    </source>
</evidence>
<keyword evidence="4 5" id="KW-0732">Signal</keyword>
<keyword evidence="7" id="KW-1185">Reference proteome</keyword>
<proteinExistence type="inferred from homology"/>
<evidence type="ECO:0000313" key="6">
    <source>
        <dbReference type="EMBL" id="MEW9805665.1"/>
    </source>
</evidence>
<feature type="chain" id="PRO_5045375444" evidence="5">
    <location>
        <begin position="23"/>
        <end position="324"/>
    </location>
</feature>
<keyword evidence="3" id="KW-0813">Transport</keyword>
<protein>
    <submittedName>
        <fullName evidence="6">TRAP transporter substrate-binding protein DctP</fullName>
    </submittedName>
</protein>
<dbReference type="RefSeq" id="WP_367722754.1">
    <property type="nucleotide sequence ID" value="NZ_JBFOCI010000002.1"/>
</dbReference>
<comment type="similarity">
    <text evidence="2">Belongs to the bacterial solute-binding protein 7 family.</text>
</comment>
<reference evidence="6 7" key="1">
    <citation type="submission" date="2024-06" db="EMBL/GenBank/DDBJ databases">
        <authorList>
            <person name="Tuo L."/>
        </authorList>
    </citation>
    <scope>NUCLEOTIDE SEQUENCE [LARGE SCALE GENOMIC DNA]</scope>
    <source>
        <strain evidence="6 7">ZMM04-5</strain>
    </source>
</reference>
<dbReference type="NCBIfam" id="NF037995">
    <property type="entry name" value="TRAP_S1"/>
    <property type="match status" value="1"/>
</dbReference>
<dbReference type="PIRSF" id="PIRSF006470">
    <property type="entry name" value="DctB"/>
    <property type="match status" value="1"/>
</dbReference>
<dbReference type="NCBIfam" id="TIGR00787">
    <property type="entry name" value="dctP"/>
    <property type="match status" value="1"/>
</dbReference>
<evidence type="ECO:0000256" key="2">
    <source>
        <dbReference type="ARBA" id="ARBA00009023"/>
    </source>
</evidence>
<dbReference type="Proteomes" id="UP001556196">
    <property type="component" value="Unassembled WGS sequence"/>
</dbReference>
<evidence type="ECO:0000256" key="4">
    <source>
        <dbReference type="ARBA" id="ARBA00022729"/>
    </source>
</evidence>
<dbReference type="InterPro" id="IPR038404">
    <property type="entry name" value="TRAP_DctP_sf"/>
</dbReference>
<dbReference type="PANTHER" id="PTHR33376">
    <property type="match status" value="1"/>
</dbReference>
<dbReference type="InterPro" id="IPR004682">
    <property type="entry name" value="TRAP_DctP"/>
</dbReference>
<evidence type="ECO:0000256" key="3">
    <source>
        <dbReference type="ARBA" id="ARBA00022448"/>
    </source>
</evidence>
<dbReference type="InterPro" id="IPR018389">
    <property type="entry name" value="DctP_fam"/>
</dbReference>
<evidence type="ECO:0000256" key="1">
    <source>
        <dbReference type="ARBA" id="ARBA00004196"/>
    </source>
</evidence>
<dbReference type="Pfam" id="PF03480">
    <property type="entry name" value="DctP"/>
    <property type="match status" value="1"/>
</dbReference>